<organism evidence="1 2">
    <name type="scientific">Planktothricoides raciborskii FACHB-1370</name>
    <dbReference type="NCBI Taxonomy" id="2949576"/>
    <lineage>
        <taxon>Bacteria</taxon>
        <taxon>Bacillati</taxon>
        <taxon>Cyanobacteriota</taxon>
        <taxon>Cyanophyceae</taxon>
        <taxon>Oscillatoriophycideae</taxon>
        <taxon>Oscillatoriales</taxon>
        <taxon>Oscillatoriaceae</taxon>
        <taxon>Planktothricoides</taxon>
    </lineage>
</organism>
<dbReference type="EMBL" id="JACJSK010000014">
    <property type="protein sequence ID" value="MBD2544585.1"/>
    <property type="molecule type" value="Genomic_DNA"/>
</dbReference>
<gene>
    <name evidence="1" type="ORF">H6G72_12200</name>
</gene>
<protein>
    <submittedName>
        <fullName evidence="1">Uncharacterized protein</fullName>
    </submittedName>
</protein>
<dbReference type="Proteomes" id="UP000641954">
    <property type="component" value="Unassembled WGS sequence"/>
</dbReference>
<proteinExistence type="predicted"/>
<comment type="caution">
    <text evidence="1">The sequence shown here is derived from an EMBL/GenBank/DDBJ whole genome shotgun (WGS) entry which is preliminary data.</text>
</comment>
<name>A0ABR8EDD1_9CYAN</name>
<evidence type="ECO:0000313" key="1">
    <source>
        <dbReference type="EMBL" id="MBD2544585.1"/>
    </source>
</evidence>
<keyword evidence="2" id="KW-1185">Reference proteome</keyword>
<reference evidence="1 2" key="1">
    <citation type="journal article" date="2020" name="ISME J.">
        <title>Comparative genomics reveals insights into cyanobacterial evolution and habitat adaptation.</title>
        <authorList>
            <person name="Chen M.Y."/>
            <person name="Teng W.K."/>
            <person name="Zhao L."/>
            <person name="Hu C.X."/>
            <person name="Zhou Y.K."/>
            <person name="Han B.P."/>
            <person name="Song L.R."/>
            <person name="Shu W.S."/>
        </authorList>
    </citation>
    <scope>NUCLEOTIDE SEQUENCE [LARGE SCALE GENOMIC DNA]</scope>
    <source>
        <strain evidence="1 2">FACHB-1370</strain>
    </source>
</reference>
<accession>A0ABR8EDD1</accession>
<evidence type="ECO:0000313" key="2">
    <source>
        <dbReference type="Proteomes" id="UP000641954"/>
    </source>
</evidence>
<sequence length="79" mass="9555">MLFKYYLITLIQAWIKDLAYHWKIQKHPSIDLIKEIGLFDCLADGYTEQLEYDNVCDFISSGKKYRQIIVMIFHRFFSQ</sequence>